<accession>A0AAF0U8U4</accession>
<dbReference type="SUPFAM" id="SSF56672">
    <property type="entry name" value="DNA/RNA polymerases"/>
    <property type="match status" value="1"/>
</dbReference>
<dbReference type="GO" id="GO:0016787">
    <property type="term" value="F:hydrolase activity"/>
    <property type="evidence" value="ECO:0007669"/>
    <property type="project" value="UniProtKB-KW"/>
</dbReference>
<evidence type="ECO:0000313" key="9">
    <source>
        <dbReference type="Proteomes" id="UP001234989"/>
    </source>
</evidence>
<evidence type="ECO:0000256" key="5">
    <source>
        <dbReference type="ARBA" id="ARBA00022801"/>
    </source>
</evidence>
<evidence type="ECO:0000256" key="2">
    <source>
        <dbReference type="ARBA" id="ARBA00022695"/>
    </source>
</evidence>
<feature type="domain" description="Reverse transcriptase RNase H-like" evidence="7">
    <location>
        <begin position="20"/>
        <end position="114"/>
    </location>
</feature>
<dbReference type="Pfam" id="PF17917">
    <property type="entry name" value="RT_RNaseH"/>
    <property type="match status" value="1"/>
</dbReference>
<keyword evidence="1" id="KW-0808">Transferase</keyword>
<keyword evidence="4" id="KW-0255">Endonuclease</keyword>
<keyword evidence="5" id="KW-0378">Hydrolase</keyword>
<keyword evidence="9" id="KW-1185">Reference proteome</keyword>
<evidence type="ECO:0000256" key="4">
    <source>
        <dbReference type="ARBA" id="ARBA00022759"/>
    </source>
</evidence>
<organism evidence="8 9">
    <name type="scientific">Solanum verrucosum</name>
    <dbReference type="NCBI Taxonomy" id="315347"/>
    <lineage>
        <taxon>Eukaryota</taxon>
        <taxon>Viridiplantae</taxon>
        <taxon>Streptophyta</taxon>
        <taxon>Embryophyta</taxon>
        <taxon>Tracheophyta</taxon>
        <taxon>Spermatophyta</taxon>
        <taxon>Magnoliopsida</taxon>
        <taxon>eudicotyledons</taxon>
        <taxon>Gunneridae</taxon>
        <taxon>Pentapetalae</taxon>
        <taxon>asterids</taxon>
        <taxon>lamiids</taxon>
        <taxon>Solanales</taxon>
        <taxon>Solanaceae</taxon>
        <taxon>Solanoideae</taxon>
        <taxon>Solaneae</taxon>
        <taxon>Solanum</taxon>
    </lineage>
</organism>
<dbReference type="GO" id="GO:0004519">
    <property type="term" value="F:endonuclease activity"/>
    <property type="evidence" value="ECO:0007669"/>
    <property type="project" value="UniProtKB-KW"/>
</dbReference>
<dbReference type="GO" id="GO:0003964">
    <property type="term" value="F:RNA-directed DNA polymerase activity"/>
    <property type="evidence" value="ECO:0007669"/>
    <property type="project" value="UniProtKB-KW"/>
</dbReference>
<evidence type="ECO:0000256" key="3">
    <source>
        <dbReference type="ARBA" id="ARBA00022722"/>
    </source>
</evidence>
<evidence type="ECO:0000256" key="6">
    <source>
        <dbReference type="ARBA" id="ARBA00022918"/>
    </source>
</evidence>
<dbReference type="InterPro" id="IPR041373">
    <property type="entry name" value="RT_RNaseH"/>
</dbReference>
<keyword evidence="3" id="KW-0540">Nuclease</keyword>
<evidence type="ECO:0000256" key="1">
    <source>
        <dbReference type="ARBA" id="ARBA00022679"/>
    </source>
</evidence>
<dbReference type="PANTHER" id="PTHR34072">
    <property type="entry name" value="ENZYMATIC POLYPROTEIN-RELATED"/>
    <property type="match status" value="1"/>
</dbReference>
<protein>
    <recommendedName>
        <fullName evidence="7">Reverse transcriptase RNase H-like domain-containing protein</fullName>
    </recommendedName>
</protein>
<dbReference type="AlphaFoldDB" id="A0AAF0U8U4"/>
<proteinExistence type="predicted"/>
<dbReference type="InterPro" id="IPR043502">
    <property type="entry name" value="DNA/RNA_pol_sf"/>
</dbReference>
<sequence>MRDRLNSTPILMLPEGLHGFVVYCDASRIGLDYVLMQREKVTAYASRQLKVQENNYPTHHLELATITLALNIWRHYLYGFYVDMFINHKQLKYVFTQKDLNLHRRRCLEILKDYHMNVLNHTGKMHVVVDTLNQLTMGSYSHVEDFKKELARDVHILVGLGVRLVD</sequence>
<gene>
    <name evidence="8" type="ORF">MTR67_034656</name>
</gene>
<name>A0AAF0U8U4_SOLVR</name>
<evidence type="ECO:0000259" key="7">
    <source>
        <dbReference type="Pfam" id="PF17917"/>
    </source>
</evidence>
<keyword evidence="6" id="KW-0695">RNA-directed DNA polymerase</keyword>
<dbReference type="EMBL" id="CP133619">
    <property type="protein sequence ID" value="WMV41271.1"/>
    <property type="molecule type" value="Genomic_DNA"/>
</dbReference>
<keyword evidence="2" id="KW-0548">Nucleotidyltransferase</keyword>
<dbReference type="Proteomes" id="UP001234989">
    <property type="component" value="Chromosome 8"/>
</dbReference>
<evidence type="ECO:0000313" key="8">
    <source>
        <dbReference type="EMBL" id="WMV41271.1"/>
    </source>
</evidence>
<dbReference type="PANTHER" id="PTHR34072:SF59">
    <property type="entry name" value="CCHC-TYPE INTEGRASE"/>
    <property type="match status" value="1"/>
</dbReference>
<reference evidence="8" key="1">
    <citation type="submission" date="2023-08" db="EMBL/GenBank/DDBJ databases">
        <title>A de novo genome assembly of Solanum verrucosum Schlechtendal, a Mexican diploid species geographically isolated from the other diploid A-genome species in potato relatives.</title>
        <authorList>
            <person name="Hosaka K."/>
        </authorList>
    </citation>
    <scope>NUCLEOTIDE SEQUENCE</scope>
    <source>
        <tissue evidence="8">Young leaves</tissue>
    </source>
</reference>